<evidence type="ECO:0000313" key="2">
    <source>
        <dbReference type="Proteomes" id="UP000001887"/>
    </source>
</evidence>
<proteinExistence type="predicted"/>
<reference evidence="1 2" key="1">
    <citation type="journal article" date="2009" name="Stand. Genomic Sci.">
        <title>Complete genome sequence of Pirellula staleyi type strain (ATCC 27377).</title>
        <authorList>
            <person name="Clum A."/>
            <person name="Tindall B.J."/>
            <person name="Sikorski J."/>
            <person name="Ivanova N."/>
            <person name="Mavrommatis K."/>
            <person name="Lucas S."/>
            <person name="Glavina del Rio T."/>
            <person name="Nolan M."/>
            <person name="Chen F."/>
            <person name="Tice H."/>
            <person name="Pitluck S."/>
            <person name="Cheng J.F."/>
            <person name="Chertkov O."/>
            <person name="Brettin T."/>
            <person name="Han C."/>
            <person name="Detter J.C."/>
            <person name="Kuske C."/>
            <person name="Bruce D."/>
            <person name="Goodwin L."/>
            <person name="Ovchinikova G."/>
            <person name="Pati A."/>
            <person name="Mikhailova N."/>
            <person name="Chen A."/>
            <person name="Palaniappan K."/>
            <person name="Land M."/>
            <person name="Hauser L."/>
            <person name="Chang Y.J."/>
            <person name="Jeffries C.D."/>
            <person name="Chain P."/>
            <person name="Rohde M."/>
            <person name="Goker M."/>
            <person name="Bristow J."/>
            <person name="Eisen J.A."/>
            <person name="Markowitz V."/>
            <person name="Hugenholtz P."/>
            <person name="Kyrpides N.C."/>
            <person name="Klenk H.P."/>
            <person name="Lapidus A."/>
        </authorList>
    </citation>
    <scope>NUCLEOTIDE SEQUENCE [LARGE SCALE GENOMIC DNA]</scope>
    <source>
        <strain evidence="2">ATCC 27377 / DSM 6068 / ICPB 4128</strain>
    </source>
</reference>
<organism evidence="1 2">
    <name type="scientific">Pirellula staleyi (strain ATCC 27377 / DSM 6068 / ICPB 4128)</name>
    <name type="common">Pirella staleyi</name>
    <dbReference type="NCBI Taxonomy" id="530564"/>
    <lineage>
        <taxon>Bacteria</taxon>
        <taxon>Pseudomonadati</taxon>
        <taxon>Planctomycetota</taxon>
        <taxon>Planctomycetia</taxon>
        <taxon>Pirellulales</taxon>
        <taxon>Pirellulaceae</taxon>
        <taxon>Pirellula</taxon>
    </lineage>
</organism>
<keyword evidence="2" id="KW-1185">Reference proteome</keyword>
<sequence length="203" mass="21391" precursor="true">MLRSKRIQSVLSGILLCAFGISCFGVPVAHITSKDTSRPFPCMHRACGCMSADACWRSCCCHTNQQKLAWAKQHGVQPPSYVVAAAAKEAGVSRSCCSASKSCCDKPAAPQPCATAKSCCDAASDELTSDEPTLRLSWASIAAYDKCRGKTSTWLSIGHAINVSPLPLSVAPTTTSEPIFLARQSLTSLAYAPAVPPPRSVAL</sequence>
<name>D2QZU9_PIRSD</name>
<accession>D2QZU9</accession>
<dbReference type="HOGENOM" id="CLU_1347882_0_0_0"/>
<dbReference type="eggNOG" id="ENOG5033MVC">
    <property type="taxonomic scope" value="Bacteria"/>
</dbReference>
<dbReference type="EMBL" id="CP001848">
    <property type="protein sequence ID" value="ADB16582.1"/>
    <property type="molecule type" value="Genomic_DNA"/>
</dbReference>
<dbReference type="PROSITE" id="PS51257">
    <property type="entry name" value="PROKAR_LIPOPROTEIN"/>
    <property type="match status" value="1"/>
</dbReference>
<gene>
    <name evidence="1" type="ordered locus">Psta_1908</name>
</gene>
<dbReference type="KEGG" id="psl:Psta_1908"/>
<dbReference type="Proteomes" id="UP000001887">
    <property type="component" value="Chromosome"/>
</dbReference>
<evidence type="ECO:0000313" key="1">
    <source>
        <dbReference type="EMBL" id="ADB16582.1"/>
    </source>
</evidence>
<dbReference type="AlphaFoldDB" id="D2QZU9"/>
<protein>
    <submittedName>
        <fullName evidence="1">Uncharacterized protein</fullName>
    </submittedName>
</protein>